<accession>A0A507EFT4</accession>
<dbReference type="Proteomes" id="UP000318582">
    <property type="component" value="Unassembled WGS sequence"/>
</dbReference>
<keyword evidence="4" id="KW-1185">Reference proteome</keyword>
<comment type="caution">
    <text evidence="3">The sequence shown here is derived from an EMBL/GenBank/DDBJ whole genome shotgun (WGS) entry which is preliminary data.</text>
</comment>
<feature type="transmembrane region" description="Helical" evidence="2">
    <location>
        <begin position="270"/>
        <end position="292"/>
    </location>
</feature>
<reference evidence="3 4" key="1">
    <citation type="journal article" date="2019" name="Sci. Rep.">
        <title>Comparative genomics of chytrid fungi reveal insights into the obligate biotrophic and pathogenic lifestyle of Synchytrium endobioticum.</title>
        <authorList>
            <person name="van de Vossenberg B.T.L.H."/>
            <person name="Warris S."/>
            <person name="Nguyen H.D.T."/>
            <person name="van Gent-Pelzer M.P.E."/>
            <person name="Joly D.L."/>
            <person name="van de Geest H.C."/>
            <person name="Bonants P.J.M."/>
            <person name="Smith D.S."/>
            <person name="Levesque C.A."/>
            <person name="van der Lee T.A.J."/>
        </authorList>
    </citation>
    <scope>NUCLEOTIDE SEQUENCE [LARGE SCALE GENOMIC DNA]</scope>
    <source>
        <strain evidence="3 4">CBS 809.83</strain>
    </source>
</reference>
<evidence type="ECO:0000256" key="2">
    <source>
        <dbReference type="SAM" id="Phobius"/>
    </source>
</evidence>
<feature type="compositionally biased region" description="Basic and acidic residues" evidence="1">
    <location>
        <begin position="27"/>
        <end position="55"/>
    </location>
</feature>
<proteinExistence type="predicted"/>
<keyword evidence="2" id="KW-1133">Transmembrane helix</keyword>
<organism evidence="3 4">
    <name type="scientific">Powellomyces hirtus</name>
    <dbReference type="NCBI Taxonomy" id="109895"/>
    <lineage>
        <taxon>Eukaryota</taxon>
        <taxon>Fungi</taxon>
        <taxon>Fungi incertae sedis</taxon>
        <taxon>Chytridiomycota</taxon>
        <taxon>Chytridiomycota incertae sedis</taxon>
        <taxon>Chytridiomycetes</taxon>
        <taxon>Spizellomycetales</taxon>
        <taxon>Powellomycetaceae</taxon>
        <taxon>Powellomyces</taxon>
    </lineage>
</organism>
<dbReference type="EMBL" id="QEAQ01000001">
    <property type="protein sequence ID" value="TPX63003.1"/>
    <property type="molecule type" value="Genomic_DNA"/>
</dbReference>
<sequence length="543" mass="58550">MYGGNNGDRYRYEDQQQQQPTSPGPQQRDHYYERRSDDRNDDRYPADRNNDRYYDEPASYQEPGSIVDRYAIPSSSESQAPVAEHHQNSPTSAAIPTFAEYEYPAEPEYRSPTQPDYAYPAEPEYAYPPQPAYGYAAQPHSRYPAPPPTEYSYATPHHSDRGYPAPAASDYGYAASSKPAYPYPQASQSEYSYGGTTVYGGAPSASSYSKPMTPVVVPVASVPAMKAANTHHNRPHQPTRYNKADHHDDDKKVGSARYCCGCFATRRNCFLTYGLILFLLLAGAGVSIWYFWPKVPGVITSDPYIPASAAGFKIASGTTWRPGIFATDNMLTASKEDPFVLSLGLAVNVTVTSENNVGFRVNSLVITGQLVEKQGEKNFKPIKPVGDDKLDVVSKVENIRINKRANTTILFPISVNYTLTHSLRQLAARNDPIISALIVACGLPGVLPKAPGAKLWMAVKVAVDLKILAWTGMNPPEIDQEPRSFDCPVSVTSQLAALPGISDAFAPGGSAAAPGAANAGAAIGDAIANPQGAVDAVAGAIGA</sequence>
<protein>
    <submittedName>
        <fullName evidence="3">Uncharacterized protein</fullName>
    </submittedName>
</protein>
<name>A0A507EFT4_9FUNG</name>
<feature type="region of interest" description="Disordered" evidence="1">
    <location>
        <begin position="138"/>
        <end position="166"/>
    </location>
</feature>
<feature type="region of interest" description="Disordered" evidence="1">
    <location>
        <begin position="1"/>
        <end position="95"/>
    </location>
</feature>
<keyword evidence="2" id="KW-0812">Transmembrane</keyword>
<dbReference type="AlphaFoldDB" id="A0A507EFT4"/>
<keyword evidence="2" id="KW-0472">Membrane</keyword>
<evidence type="ECO:0000313" key="3">
    <source>
        <dbReference type="EMBL" id="TPX63003.1"/>
    </source>
</evidence>
<evidence type="ECO:0000256" key="1">
    <source>
        <dbReference type="SAM" id="MobiDB-lite"/>
    </source>
</evidence>
<feature type="region of interest" description="Disordered" evidence="1">
    <location>
        <begin position="228"/>
        <end position="248"/>
    </location>
</feature>
<evidence type="ECO:0000313" key="4">
    <source>
        <dbReference type="Proteomes" id="UP000318582"/>
    </source>
</evidence>
<feature type="compositionally biased region" description="Low complexity" evidence="1">
    <location>
        <begin position="15"/>
        <end position="26"/>
    </location>
</feature>
<gene>
    <name evidence="3" type="ORF">PhCBS80983_g00177</name>
</gene>